<name>A0A7R9Q096_9ACAR</name>
<evidence type="ECO:0008006" key="13">
    <source>
        <dbReference type="Google" id="ProtNLM"/>
    </source>
</evidence>
<sequence length="531" mass="60426">AIVAIIPITLEYIKWYRILNYWSKRNISGPKPIPYVGNMLSLALNARPVVDMDWYKTYGKTHGFYEWGAPILTVSDPELIKQILVKDFYKFRNRRPVPGKGTGIFSKTMLTARDDQWKRIRAIASPTFSSYKLKRLYPLINECCRDFLAALDRDVSTGRTEVDLKLVMGAYSMDVIASTAFATKTNPYFSANNPFVMKANRVMKIVFSLITWQTFVAMILPTFLTKTPAWKRVAKGVQSNATFFIDVVQRLMSERKKSDKKRNDFMQLLMDVKREDNNNTTTTTTGAGDAMSGHHVNEGIDELMAEKQALSGVVEKKLTEAEIIAQCLLFFVAGYETTATTLAYCLYELALNPDIQDLLVAETREAFNENTADIDYETLCRLPLLDAVISETLRHYPVGLRPMREAMEDVVLCNGNDGSTIKIDKGLIVELPLYAIHHDEDYYPDPFAFKPDRFLPENRHNIKPYTYLPFGSGPRNCIGMRFAMLSMKLVVAKMVQQFRVYRVPDTDVPVVFTPGRNLLMPDRLVVGVAKR</sequence>
<dbReference type="EMBL" id="CAJPIZ010004735">
    <property type="protein sequence ID" value="CAG2107870.1"/>
    <property type="molecule type" value="Genomic_DNA"/>
</dbReference>
<reference evidence="11" key="1">
    <citation type="submission" date="2020-11" db="EMBL/GenBank/DDBJ databases">
        <authorList>
            <person name="Tran Van P."/>
        </authorList>
    </citation>
    <scope>NUCLEOTIDE SEQUENCE</scope>
</reference>
<dbReference type="InterPro" id="IPR036396">
    <property type="entry name" value="Cyt_P450_sf"/>
</dbReference>
<evidence type="ECO:0000256" key="5">
    <source>
        <dbReference type="ARBA" id="ARBA00023002"/>
    </source>
</evidence>
<evidence type="ECO:0000256" key="7">
    <source>
        <dbReference type="ARBA" id="ARBA00023033"/>
    </source>
</evidence>
<dbReference type="Gene3D" id="1.10.630.10">
    <property type="entry name" value="Cytochrome P450"/>
    <property type="match status" value="1"/>
</dbReference>
<dbReference type="GO" id="GO:0016705">
    <property type="term" value="F:oxidoreductase activity, acting on paired donors, with incorporation or reduction of molecular oxygen"/>
    <property type="evidence" value="ECO:0007669"/>
    <property type="project" value="InterPro"/>
</dbReference>
<comment type="similarity">
    <text evidence="2 10">Belongs to the cytochrome P450 family.</text>
</comment>
<feature type="non-terminal residue" evidence="11">
    <location>
        <position position="1"/>
    </location>
</feature>
<evidence type="ECO:0000313" key="12">
    <source>
        <dbReference type="Proteomes" id="UP000759131"/>
    </source>
</evidence>
<gene>
    <name evidence="11" type="ORF">OSB1V03_LOCUS7867</name>
</gene>
<protein>
    <recommendedName>
        <fullName evidence="13">Cytochrome P450</fullName>
    </recommendedName>
</protein>
<comment type="function">
    <text evidence="1">May be involved in the metabolism of insect hormones and in the breakdown of synthetic insecticides.</text>
</comment>
<dbReference type="OrthoDB" id="6428965at2759"/>
<dbReference type="GO" id="GO:0008395">
    <property type="term" value="F:steroid hydroxylase activity"/>
    <property type="evidence" value="ECO:0007669"/>
    <property type="project" value="TreeGrafter"/>
</dbReference>
<dbReference type="Pfam" id="PF00067">
    <property type="entry name" value="p450"/>
    <property type="match status" value="2"/>
</dbReference>
<feature type="binding site" description="axial binding residue" evidence="9">
    <location>
        <position position="477"/>
    </location>
    <ligand>
        <name>heme</name>
        <dbReference type="ChEBI" id="CHEBI:30413"/>
    </ligand>
    <ligandPart>
        <name>Fe</name>
        <dbReference type="ChEBI" id="CHEBI:18248"/>
    </ligandPart>
</feature>
<dbReference type="CDD" id="cd11055">
    <property type="entry name" value="CYP3A-like"/>
    <property type="match status" value="1"/>
</dbReference>
<dbReference type="InterPro" id="IPR050705">
    <property type="entry name" value="Cytochrome_P450_3A"/>
</dbReference>
<evidence type="ECO:0000256" key="1">
    <source>
        <dbReference type="ARBA" id="ARBA00003690"/>
    </source>
</evidence>
<keyword evidence="6 9" id="KW-0408">Iron</keyword>
<proteinExistence type="inferred from homology"/>
<dbReference type="InterPro" id="IPR002403">
    <property type="entry name" value="Cyt_P450_E_grp-IV"/>
</dbReference>
<keyword evidence="4 9" id="KW-0479">Metal-binding</keyword>
<dbReference type="Proteomes" id="UP000759131">
    <property type="component" value="Unassembled WGS sequence"/>
</dbReference>
<evidence type="ECO:0000256" key="6">
    <source>
        <dbReference type="ARBA" id="ARBA00023004"/>
    </source>
</evidence>
<dbReference type="PROSITE" id="PS00086">
    <property type="entry name" value="CYTOCHROME_P450"/>
    <property type="match status" value="1"/>
</dbReference>
<evidence type="ECO:0000256" key="8">
    <source>
        <dbReference type="ARBA" id="ARBA00043906"/>
    </source>
</evidence>
<evidence type="ECO:0000256" key="3">
    <source>
        <dbReference type="ARBA" id="ARBA00022617"/>
    </source>
</evidence>
<evidence type="ECO:0000256" key="9">
    <source>
        <dbReference type="PIRSR" id="PIRSR602403-1"/>
    </source>
</evidence>
<dbReference type="GO" id="GO:0005789">
    <property type="term" value="C:endoplasmic reticulum membrane"/>
    <property type="evidence" value="ECO:0007669"/>
    <property type="project" value="UniProtKB-SubCell"/>
</dbReference>
<evidence type="ECO:0000313" key="11">
    <source>
        <dbReference type="EMBL" id="CAD7627440.1"/>
    </source>
</evidence>
<dbReference type="GO" id="GO:0020037">
    <property type="term" value="F:heme binding"/>
    <property type="evidence" value="ECO:0007669"/>
    <property type="project" value="InterPro"/>
</dbReference>
<comment type="function">
    <text evidence="8">Cytochromes P450 are a group of heme-thiolate monooxygenases. They oxidize a variety of structurally unrelated compounds, including steroids, fatty acids, and xenobiotics.</text>
</comment>
<dbReference type="SUPFAM" id="SSF48264">
    <property type="entry name" value="Cytochrome P450"/>
    <property type="match status" value="1"/>
</dbReference>
<dbReference type="PANTHER" id="PTHR24302:SF15">
    <property type="entry name" value="FATTY-ACID PEROXYGENASE"/>
    <property type="match status" value="1"/>
</dbReference>
<dbReference type="InterPro" id="IPR001128">
    <property type="entry name" value="Cyt_P450"/>
</dbReference>
<dbReference type="InterPro" id="IPR017972">
    <property type="entry name" value="Cyt_P450_CS"/>
</dbReference>
<dbReference type="AlphaFoldDB" id="A0A7R9Q096"/>
<keyword evidence="5 10" id="KW-0560">Oxidoreductase</keyword>
<dbReference type="PANTHER" id="PTHR24302">
    <property type="entry name" value="CYTOCHROME P450 FAMILY 3"/>
    <property type="match status" value="1"/>
</dbReference>
<dbReference type="EMBL" id="OC859310">
    <property type="protein sequence ID" value="CAD7627440.1"/>
    <property type="molecule type" value="Genomic_DNA"/>
</dbReference>
<comment type="cofactor">
    <cofactor evidence="9">
        <name>heme</name>
        <dbReference type="ChEBI" id="CHEBI:30413"/>
    </cofactor>
</comment>
<evidence type="ECO:0000256" key="4">
    <source>
        <dbReference type="ARBA" id="ARBA00022723"/>
    </source>
</evidence>
<keyword evidence="3 9" id="KW-0349">Heme</keyword>
<keyword evidence="12" id="KW-1185">Reference proteome</keyword>
<dbReference type="GO" id="GO:0005506">
    <property type="term" value="F:iron ion binding"/>
    <property type="evidence" value="ECO:0007669"/>
    <property type="project" value="InterPro"/>
</dbReference>
<dbReference type="PRINTS" id="PR00385">
    <property type="entry name" value="P450"/>
</dbReference>
<accession>A0A7R9Q096</accession>
<dbReference type="PRINTS" id="PR00465">
    <property type="entry name" value="EP450IV"/>
</dbReference>
<evidence type="ECO:0000256" key="10">
    <source>
        <dbReference type="RuleBase" id="RU000461"/>
    </source>
</evidence>
<organism evidence="11">
    <name type="scientific">Medioppia subpectinata</name>
    <dbReference type="NCBI Taxonomy" id="1979941"/>
    <lineage>
        <taxon>Eukaryota</taxon>
        <taxon>Metazoa</taxon>
        <taxon>Ecdysozoa</taxon>
        <taxon>Arthropoda</taxon>
        <taxon>Chelicerata</taxon>
        <taxon>Arachnida</taxon>
        <taxon>Acari</taxon>
        <taxon>Acariformes</taxon>
        <taxon>Sarcoptiformes</taxon>
        <taxon>Oribatida</taxon>
        <taxon>Brachypylina</taxon>
        <taxon>Oppioidea</taxon>
        <taxon>Oppiidae</taxon>
        <taxon>Medioppia</taxon>
    </lineage>
</organism>
<evidence type="ECO:0000256" key="2">
    <source>
        <dbReference type="ARBA" id="ARBA00010617"/>
    </source>
</evidence>
<keyword evidence="7 10" id="KW-0503">Monooxygenase</keyword>